<gene>
    <name evidence="9" type="ORF">FHR80_003337</name>
</gene>
<organism evidence="9 10">
    <name type="scientific">Cellulomonas cellasea</name>
    <dbReference type="NCBI Taxonomy" id="43670"/>
    <lineage>
        <taxon>Bacteria</taxon>
        <taxon>Bacillati</taxon>
        <taxon>Actinomycetota</taxon>
        <taxon>Actinomycetes</taxon>
        <taxon>Micrococcales</taxon>
        <taxon>Cellulomonadaceae</taxon>
        <taxon>Cellulomonas</taxon>
    </lineage>
</organism>
<dbReference type="AlphaFoldDB" id="A0A7W4UHS6"/>
<reference evidence="9 10" key="2">
    <citation type="submission" date="2020-08" db="EMBL/GenBank/DDBJ databases">
        <authorList>
            <person name="Partida-Martinez L."/>
            <person name="Huntemann M."/>
            <person name="Clum A."/>
            <person name="Wang J."/>
            <person name="Palaniappan K."/>
            <person name="Ritter S."/>
            <person name="Chen I.-M."/>
            <person name="Stamatis D."/>
            <person name="Reddy T."/>
            <person name="O'Malley R."/>
            <person name="Daum C."/>
            <person name="Shapiro N."/>
            <person name="Ivanova N."/>
            <person name="Kyrpides N."/>
            <person name="Woyke T."/>
        </authorList>
    </citation>
    <scope>NUCLEOTIDE SEQUENCE [LARGE SCALE GENOMIC DNA]</scope>
    <source>
        <strain evidence="9 10">RAS26</strain>
    </source>
</reference>
<evidence type="ECO:0000256" key="2">
    <source>
        <dbReference type="ARBA" id="ARBA00011963"/>
    </source>
</evidence>
<dbReference type="Proteomes" id="UP000518206">
    <property type="component" value="Unassembled WGS sequence"/>
</dbReference>
<dbReference type="Pfam" id="PF06414">
    <property type="entry name" value="Zeta_toxin"/>
    <property type="match status" value="1"/>
</dbReference>
<dbReference type="EMBL" id="JACHVX010000005">
    <property type="protein sequence ID" value="MBB2924404.1"/>
    <property type="molecule type" value="Genomic_DNA"/>
</dbReference>
<keyword evidence="9" id="KW-0808">Transferase</keyword>
<dbReference type="GO" id="GO:0016301">
    <property type="term" value="F:kinase activity"/>
    <property type="evidence" value="ECO:0007669"/>
    <property type="project" value="InterPro"/>
</dbReference>
<keyword evidence="3" id="KW-0547">Nucleotide-binding</keyword>
<dbReference type="InterPro" id="IPR010488">
    <property type="entry name" value="Zeta_toxin_domain"/>
</dbReference>
<comment type="similarity">
    <text evidence="1">Belongs to the zeta toxin family.</text>
</comment>
<feature type="compositionally biased region" description="Polar residues" evidence="7">
    <location>
        <begin position="306"/>
        <end position="315"/>
    </location>
</feature>
<evidence type="ECO:0000313" key="9">
    <source>
        <dbReference type="EMBL" id="MBB2924404.1"/>
    </source>
</evidence>
<reference evidence="9 10" key="1">
    <citation type="submission" date="2020-08" db="EMBL/GenBank/DDBJ databases">
        <title>The Agave Microbiome: Exploring the role of microbial communities in plant adaptations to desert environments.</title>
        <authorList>
            <person name="Partida-Martinez L.P."/>
        </authorList>
    </citation>
    <scope>NUCLEOTIDE SEQUENCE [LARGE SCALE GENOMIC DNA]</scope>
    <source>
        <strain evidence="9 10">RAS26</strain>
    </source>
</reference>
<evidence type="ECO:0000256" key="3">
    <source>
        <dbReference type="ARBA" id="ARBA00022741"/>
    </source>
</evidence>
<protein>
    <recommendedName>
        <fullName evidence="5">UDP-N-acetylglucosamine kinase</fullName>
        <ecNumber evidence="2">2.7.1.176</ecNumber>
    </recommendedName>
    <alternativeName>
        <fullName evidence="5">UDP-N-acetylglucosamine kinase</fullName>
    </alternativeName>
</protein>
<feature type="region of interest" description="Disordered" evidence="7">
    <location>
        <begin position="240"/>
        <end position="263"/>
    </location>
</feature>
<dbReference type="GO" id="GO:0005524">
    <property type="term" value="F:ATP binding"/>
    <property type="evidence" value="ECO:0007669"/>
    <property type="project" value="UniProtKB-KW"/>
</dbReference>
<evidence type="ECO:0000256" key="7">
    <source>
        <dbReference type="SAM" id="MobiDB-lite"/>
    </source>
</evidence>
<accession>A0A7W4UHS6</accession>
<evidence type="ECO:0000256" key="5">
    <source>
        <dbReference type="ARBA" id="ARBA00032897"/>
    </source>
</evidence>
<evidence type="ECO:0000256" key="6">
    <source>
        <dbReference type="ARBA" id="ARBA00048178"/>
    </source>
</evidence>
<dbReference type="SUPFAM" id="SSF52540">
    <property type="entry name" value="P-loop containing nucleoside triphosphate hydrolases"/>
    <property type="match status" value="1"/>
</dbReference>
<sequence length="356" mass="39222">MTEQADDPTAPHRETVRAFCQAGGPLDPTGPNATTANPDWFRGRDVRRPTAQRDALHRRLLAEARAEQPAARQERRAIVLAGPPGAGKSTVLRDVIGVDKSAWLTIDADEFKQKLLREALADGSYEQFLKPAPIKDREDAGERFFPLERAALVHEESSLLANQLQARALQEGTNVIIDSVLSNPDKAVALGERLVRAGYTVEVIDVEVPFDLSQQRIAGRWRESYESALLTGDGLGQRWGPTVTARSGVNETTGRSKSQESAADLANARPAAQRFRRFWTPEQAALRVVEIDQSRRASGGPLLDTTLIQNATRGQSARPPPPGREHDAGTRINRIETEVGALTSRDRRAPWRWLEA</sequence>
<dbReference type="InterPro" id="IPR027417">
    <property type="entry name" value="P-loop_NTPase"/>
</dbReference>
<evidence type="ECO:0000259" key="8">
    <source>
        <dbReference type="Pfam" id="PF06414"/>
    </source>
</evidence>
<keyword evidence="4" id="KW-0067">ATP-binding</keyword>
<feature type="region of interest" description="Disordered" evidence="7">
    <location>
        <begin position="299"/>
        <end position="330"/>
    </location>
</feature>
<evidence type="ECO:0000256" key="1">
    <source>
        <dbReference type="ARBA" id="ARBA00009104"/>
    </source>
</evidence>
<evidence type="ECO:0000256" key="4">
    <source>
        <dbReference type="ARBA" id="ARBA00022840"/>
    </source>
</evidence>
<name>A0A7W4UHS6_9CELL</name>
<feature type="compositionally biased region" description="Polar residues" evidence="7">
    <location>
        <begin position="244"/>
        <end position="261"/>
    </location>
</feature>
<feature type="domain" description="Zeta toxin" evidence="8">
    <location>
        <begin position="149"/>
        <end position="224"/>
    </location>
</feature>
<proteinExistence type="inferred from homology"/>
<dbReference type="Gene3D" id="3.40.50.300">
    <property type="entry name" value="P-loop containing nucleotide triphosphate hydrolases"/>
    <property type="match status" value="1"/>
</dbReference>
<dbReference type="EC" id="2.7.1.176" evidence="2"/>
<comment type="catalytic activity">
    <reaction evidence="6">
        <text>UDP-N-acetyl-alpha-D-glucosamine + ATP = UDP-N-acetyl-alpha-D-glucosamine 3'-phosphate + ADP + H(+)</text>
        <dbReference type="Rhea" id="RHEA:32671"/>
        <dbReference type="ChEBI" id="CHEBI:15378"/>
        <dbReference type="ChEBI" id="CHEBI:30616"/>
        <dbReference type="ChEBI" id="CHEBI:57705"/>
        <dbReference type="ChEBI" id="CHEBI:64353"/>
        <dbReference type="ChEBI" id="CHEBI:456216"/>
        <dbReference type="EC" id="2.7.1.176"/>
    </reaction>
</comment>
<comment type="caution">
    <text evidence="9">The sequence shown here is derived from an EMBL/GenBank/DDBJ whole genome shotgun (WGS) entry which is preliminary data.</text>
</comment>
<dbReference type="RefSeq" id="WP_183297210.1">
    <property type="nucleotide sequence ID" value="NZ_JACHVX010000005.1"/>
</dbReference>
<evidence type="ECO:0000313" key="10">
    <source>
        <dbReference type="Proteomes" id="UP000518206"/>
    </source>
</evidence>